<dbReference type="AlphaFoldDB" id="K2FF02"/>
<dbReference type="SUPFAM" id="SSF56784">
    <property type="entry name" value="HAD-like"/>
    <property type="match status" value="1"/>
</dbReference>
<protein>
    <submittedName>
        <fullName evidence="1">Phosphoserine phosphatase/homoserine phosphotransferase bifunctional protein</fullName>
    </submittedName>
</protein>
<proteinExistence type="predicted"/>
<sequence length="203" mass="24576">MTASMKMACLDLEWVLIPEIWEELGKLTWIQDFMLTTRDISDYDVLMKMRLQKMEENNLTLTSIKEIVWTLEPLYWAIEFMKWLRERMQVTILTGSYYEYIMPLLEKLDYPCTFANWLQVENDKIVWYSLREPDWKIEMINRFHAAGFETIAIWDSYNDLAMIEAATKWIFFRPAPKLEEEMNGRFTITHNYEQLKIELKKII</sequence>
<dbReference type="InterPro" id="IPR023214">
    <property type="entry name" value="HAD_sf"/>
</dbReference>
<dbReference type="EMBL" id="AMFJ01000096">
    <property type="protein sequence ID" value="EKE29796.1"/>
    <property type="molecule type" value="Genomic_DNA"/>
</dbReference>
<gene>
    <name evidence="1" type="ORF">ACD_2C00096G0002</name>
</gene>
<accession>K2FF02</accession>
<dbReference type="NCBIfam" id="NF010109">
    <property type="entry name" value="PRK13582.1"/>
    <property type="match status" value="1"/>
</dbReference>
<organism evidence="1">
    <name type="scientific">uncultured bacterium</name>
    <name type="common">gcode 4</name>
    <dbReference type="NCBI Taxonomy" id="1234023"/>
    <lineage>
        <taxon>Bacteria</taxon>
        <taxon>environmental samples</taxon>
    </lineage>
</organism>
<keyword evidence="1" id="KW-0808">Transferase</keyword>
<dbReference type="InterPro" id="IPR036412">
    <property type="entry name" value="HAD-like_sf"/>
</dbReference>
<name>K2FF02_9BACT</name>
<dbReference type="GO" id="GO:0016740">
    <property type="term" value="F:transferase activity"/>
    <property type="evidence" value="ECO:0007669"/>
    <property type="project" value="UniProtKB-KW"/>
</dbReference>
<reference evidence="1" key="1">
    <citation type="journal article" date="2012" name="Science">
        <title>Fermentation, hydrogen, and sulfur metabolism in multiple uncultivated bacterial phyla.</title>
        <authorList>
            <person name="Wrighton K.C."/>
            <person name="Thomas B.C."/>
            <person name="Sharon I."/>
            <person name="Miller C.S."/>
            <person name="Castelle C.J."/>
            <person name="VerBerkmoes N.C."/>
            <person name="Wilkins M.J."/>
            <person name="Hettich R.L."/>
            <person name="Lipton M.S."/>
            <person name="Williams K.H."/>
            <person name="Long P.E."/>
            <person name="Banfield J.F."/>
        </authorList>
    </citation>
    <scope>NUCLEOTIDE SEQUENCE [LARGE SCALE GENOMIC DNA]</scope>
</reference>
<comment type="caution">
    <text evidence="1">The sequence shown here is derived from an EMBL/GenBank/DDBJ whole genome shotgun (WGS) entry which is preliminary data.</text>
</comment>
<evidence type="ECO:0000313" key="1">
    <source>
        <dbReference type="EMBL" id="EKE29796.1"/>
    </source>
</evidence>
<dbReference type="Gene3D" id="3.40.50.1000">
    <property type="entry name" value="HAD superfamily/HAD-like"/>
    <property type="match status" value="1"/>
</dbReference>
<dbReference type="Gene3D" id="3.90.1470.10">
    <property type="entry name" value="thrh gene product, domain 2"/>
    <property type="match status" value="1"/>
</dbReference>